<proteinExistence type="predicted"/>
<keyword evidence="1" id="KW-0812">Transmembrane</keyword>
<dbReference type="RefSeq" id="XP_047778684.1">
    <property type="nucleotide sequence ID" value="XM_047920626.1"/>
</dbReference>
<feature type="transmembrane region" description="Helical" evidence="1">
    <location>
        <begin position="31"/>
        <end position="52"/>
    </location>
</feature>
<protein>
    <recommendedName>
        <fullName evidence="2">DUF6533 domain-containing protein</fullName>
    </recommendedName>
</protein>
<feature type="domain" description="DUF6533" evidence="2">
    <location>
        <begin position="1"/>
        <end position="41"/>
    </location>
</feature>
<feature type="non-terminal residue" evidence="3">
    <location>
        <position position="1"/>
    </location>
</feature>
<keyword evidence="1" id="KW-0472">Membrane</keyword>
<dbReference type="GeneID" id="72001358"/>
<feature type="transmembrane region" description="Helical" evidence="1">
    <location>
        <begin position="73"/>
        <end position="95"/>
    </location>
</feature>
<keyword evidence="4" id="KW-1185">Reference proteome</keyword>
<name>A0ABQ8KF80_9APHY</name>
<dbReference type="InterPro" id="IPR045340">
    <property type="entry name" value="DUF6533"/>
</dbReference>
<dbReference type="Proteomes" id="UP000814176">
    <property type="component" value="Unassembled WGS sequence"/>
</dbReference>
<dbReference type="EMBL" id="JADCUA010000011">
    <property type="protein sequence ID" value="KAH9836399.1"/>
    <property type="molecule type" value="Genomic_DNA"/>
</dbReference>
<dbReference type="Pfam" id="PF20151">
    <property type="entry name" value="DUF6533"/>
    <property type="match status" value="1"/>
</dbReference>
<reference evidence="3 4" key="1">
    <citation type="journal article" date="2021" name="Environ. Microbiol.">
        <title>Gene family expansions and transcriptome signatures uncover fungal adaptations to wood decay.</title>
        <authorList>
            <person name="Hage H."/>
            <person name="Miyauchi S."/>
            <person name="Viragh M."/>
            <person name="Drula E."/>
            <person name="Min B."/>
            <person name="Chaduli D."/>
            <person name="Navarro D."/>
            <person name="Favel A."/>
            <person name="Norest M."/>
            <person name="Lesage-Meessen L."/>
            <person name="Balint B."/>
            <person name="Merenyi Z."/>
            <person name="de Eugenio L."/>
            <person name="Morin E."/>
            <person name="Martinez A.T."/>
            <person name="Baldrian P."/>
            <person name="Stursova M."/>
            <person name="Martinez M.J."/>
            <person name="Novotny C."/>
            <person name="Magnuson J.K."/>
            <person name="Spatafora J.W."/>
            <person name="Maurice S."/>
            <person name="Pangilinan J."/>
            <person name="Andreopoulos W."/>
            <person name="LaButti K."/>
            <person name="Hundley H."/>
            <person name="Na H."/>
            <person name="Kuo A."/>
            <person name="Barry K."/>
            <person name="Lipzen A."/>
            <person name="Henrissat B."/>
            <person name="Riley R."/>
            <person name="Ahrendt S."/>
            <person name="Nagy L.G."/>
            <person name="Grigoriev I.V."/>
            <person name="Martin F."/>
            <person name="Rosso M.N."/>
        </authorList>
    </citation>
    <scope>NUCLEOTIDE SEQUENCE [LARGE SCALE GENOMIC DNA]</scope>
    <source>
        <strain evidence="3 4">CIRM-BRFM 1785</strain>
    </source>
</reference>
<organism evidence="3 4">
    <name type="scientific">Rhodofomes roseus</name>
    <dbReference type="NCBI Taxonomy" id="34475"/>
    <lineage>
        <taxon>Eukaryota</taxon>
        <taxon>Fungi</taxon>
        <taxon>Dikarya</taxon>
        <taxon>Basidiomycota</taxon>
        <taxon>Agaricomycotina</taxon>
        <taxon>Agaricomycetes</taxon>
        <taxon>Polyporales</taxon>
        <taxon>Rhodofomes</taxon>
    </lineage>
</organism>
<evidence type="ECO:0000313" key="4">
    <source>
        <dbReference type="Proteomes" id="UP000814176"/>
    </source>
</evidence>
<comment type="caution">
    <text evidence="3">The sequence shown here is derived from an EMBL/GenBank/DDBJ whole genome shotgun (WGS) entry which is preliminary data.</text>
</comment>
<accession>A0ABQ8KF80</accession>
<evidence type="ECO:0000259" key="2">
    <source>
        <dbReference type="Pfam" id="PF20151"/>
    </source>
</evidence>
<evidence type="ECO:0000313" key="3">
    <source>
        <dbReference type="EMBL" id="KAH9836399.1"/>
    </source>
</evidence>
<sequence length="149" mass="16842">STTVLCCYDYCLTFASEVKYVWSRKLSLASALFYAFRYLAVFNTIFVALGYFHWPSWQSTLRSCVIVIRLEMAGDVLILSASAQFAVFTALRIYALVHGNMYLFATTLGLGLIAPIISTYTFVNSQPILAQITPSYQFCYIQDAFATNW</sequence>
<evidence type="ECO:0000256" key="1">
    <source>
        <dbReference type="SAM" id="Phobius"/>
    </source>
</evidence>
<gene>
    <name evidence="3" type="ORF">C8Q71DRAFT_708529</name>
</gene>
<keyword evidence="1" id="KW-1133">Transmembrane helix</keyword>
<feature type="transmembrane region" description="Helical" evidence="1">
    <location>
        <begin position="101"/>
        <end position="123"/>
    </location>
</feature>